<proteinExistence type="predicted"/>
<evidence type="ECO:0000313" key="2">
    <source>
        <dbReference type="Proteomes" id="UP000184432"/>
    </source>
</evidence>
<dbReference type="AlphaFoldDB" id="A0A1M6FMN9"/>
<dbReference type="STRING" id="570521.SAMN04488508_104372"/>
<dbReference type="EMBL" id="FQYP01000004">
    <property type="protein sequence ID" value="SHI98981.1"/>
    <property type="molecule type" value="Genomic_DNA"/>
</dbReference>
<dbReference type="Proteomes" id="UP000184432">
    <property type="component" value="Unassembled WGS sequence"/>
</dbReference>
<sequence length="200" mass="22194">MLLFVLFYFQVHAQSSFDRTIASNGFEEVVITLHNTFQIEITSAETSNITYNAISEGEYQDHLLIRSTTKENKLYLQDDVQPFSQHHNDKLSAHKVYAVKVVLQIPSHLKVTVKSNTASLKIVGGFKNLFAEFSAGNCILEAYQGHATINTIAGDITLSTKNATVKAATKTGKIRSQDIYGPYKINLTSISGDISVYKTK</sequence>
<organism evidence="1 2">
    <name type="scientific">Aquimarina spongiae</name>
    <dbReference type="NCBI Taxonomy" id="570521"/>
    <lineage>
        <taxon>Bacteria</taxon>
        <taxon>Pseudomonadati</taxon>
        <taxon>Bacteroidota</taxon>
        <taxon>Flavobacteriia</taxon>
        <taxon>Flavobacteriales</taxon>
        <taxon>Flavobacteriaceae</taxon>
        <taxon>Aquimarina</taxon>
    </lineage>
</organism>
<keyword evidence="2" id="KW-1185">Reference proteome</keyword>
<evidence type="ECO:0000313" key="1">
    <source>
        <dbReference type="EMBL" id="SHI98981.1"/>
    </source>
</evidence>
<evidence type="ECO:0008006" key="3">
    <source>
        <dbReference type="Google" id="ProtNLM"/>
    </source>
</evidence>
<reference evidence="2" key="1">
    <citation type="submission" date="2016-11" db="EMBL/GenBank/DDBJ databases">
        <authorList>
            <person name="Varghese N."/>
            <person name="Submissions S."/>
        </authorList>
    </citation>
    <scope>NUCLEOTIDE SEQUENCE [LARGE SCALE GENOMIC DNA]</scope>
    <source>
        <strain evidence="2">DSM 22623</strain>
    </source>
</reference>
<name>A0A1M6FMN9_9FLAO</name>
<gene>
    <name evidence="1" type="ORF">SAMN04488508_104372</name>
</gene>
<accession>A0A1M6FMN9</accession>
<protein>
    <recommendedName>
        <fullName evidence="3">Adhesin</fullName>
    </recommendedName>
</protein>